<evidence type="ECO:0000313" key="2">
    <source>
        <dbReference type="EMBL" id="KAK0652208.1"/>
    </source>
</evidence>
<sequence>MGWTQHSSSASSGVDWSHQWACFCFSFFSLIFPFVFLLTTLNALMRYGNWDWGQYWASGIDSIIGCFFLLSHGLTSSPKFWQPPFFTLRSGTLVSYTTCIDSSPRSFNKLFFFPSTPLSSSKLPIAYTPLCRMFKFVCTLSGVYVTVLSLGI</sequence>
<feature type="transmembrane region" description="Helical" evidence="1">
    <location>
        <begin position="53"/>
        <end position="70"/>
    </location>
</feature>
<keyword evidence="1" id="KW-1133">Transmembrane helix</keyword>
<evidence type="ECO:0008006" key="4">
    <source>
        <dbReference type="Google" id="ProtNLM"/>
    </source>
</evidence>
<feature type="transmembrane region" description="Helical" evidence="1">
    <location>
        <begin position="20"/>
        <end position="41"/>
    </location>
</feature>
<evidence type="ECO:0000313" key="3">
    <source>
        <dbReference type="Proteomes" id="UP001174936"/>
    </source>
</evidence>
<gene>
    <name evidence="2" type="ORF">B0T16DRAFT_97510</name>
</gene>
<organism evidence="2 3">
    <name type="scientific">Cercophora newfieldiana</name>
    <dbReference type="NCBI Taxonomy" id="92897"/>
    <lineage>
        <taxon>Eukaryota</taxon>
        <taxon>Fungi</taxon>
        <taxon>Dikarya</taxon>
        <taxon>Ascomycota</taxon>
        <taxon>Pezizomycotina</taxon>
        <taxon>Sordariomycetes</taxon>
        <taxon>Sordariomycetidae</taxon>
        <taxon>Sordariales</taxon>
        <taxon>Lasiosphaeriaceae</taxon>
        <taxon>Cercophora</taxon>
    </lineage>
</organism>
<evidence type="ECO:0000256" key="1">
    <source>
        <dbReference type="SAM" id="Phobius"/>
    </source>
</evidence>
<keyword evidence="1" id="KW-0812">Transmembrane</keyword>
<keyword evidence="3" id="KW-1185">Reference proteome</keyword>
<protein>
    <recommendedName>
        <fullName evidence="4">Transmembrane protein</fullName>
    </recommendedName>
</protein>
<accession>A0AA40CWY8</accession>
<reference evidence="2" key="1">
    <citation type="submission" date="2023-06" db="EMBL/GenBank/DDBJ databases">
        <title>Genome-scale phylogeny and comparative genomics of the fungal order Sordariales.</title>
        <authorList>
            <consortium name="Lawrence Berkeley National Laboratory"/>
            <person name="Hensen N."/>
            <person name="Bonometti L."/>
            <person name="Westerberg I."/>
            <person name="Brannstrom I.O."/>
            <person name="Guillou S."/>
            <person name="Cros-Aarteil S."/>
            <person name="Calhoun S."/>
            <person name="Haridas S."/>
            <person name="Kuo A."/>
            <person name="Mondo S."/>
            <person name="Pangilinan J."/>
            <person name="Riley R."/>
            <person name="Labutti K."/>
            <person name="Andreopoulos B."/>
            <person name="Lipzen A."/>
            <person name="Chen C."/>
            <person name="Yanf M."/>
            <person name="Daum C."/>
            <person name="Ng V."/>
            <person name="Clum A."/>
            <person name="Steindorff A."/>
            <person name="Ohm R."/>
            <person name="Martin F."/>
            <person name="Silar P."/>
            <person name="Natvig D."/>
            <person name="Lalanne C."/>
            <person name="Gautier V."/>
            <person name="Ament-Velasquez S.L."/>
            <person name="Kruys A."/>
            <person name="Hutchinson M.I."/>
            <person name="Powell A.J."/>
            <person name="Barry K."/>
            <person name="Miller A.N."/>
            <person name="Grigoriev I.V."/>
            <person name="Debuchy R."/>
            <person name="Gladieux P."/>
            <person name="Thoren M.H."/>
            <person name="Johannesson H."/>
        </authorList>
    </citation>
    <scope>NUCLEOTIDE SEQUENCE</scope>
    <source>
        <strain evidence="2">SMH2532-1</strain>
    </source>
</reference>
<keyword evidence="1" id="KW-0472">Membrane</keyword>
<dbReference type="Proteomes" id="UP001174936">
    <property type="component" value="Unassembled WGS sequence"/>
</dbReference>
<proteinExistence type="predicted"/>
<comment type="caution">
    <text evidence="2">The sequence shown here is derived from an EMBL/GenBank/DDBJ whole genome shotgun (WGS) entry which is preliminary data.</text>
</comment>
<name>A0AA40CWY8_9PEZI</name>
<dbReference type="AlphaFoldDB" id="A0AA40CWY8"/>
<dbReference type="EMBL" id="JAULSV010000002">
    <property type="protein sequence ID" value="KAK0652208.1"/>
    <property type="molecule type" value="Genomic_DNA"/>
</dbReference>